<dbReference type="EMBL" id="CP136426">
    <property type="protein sequence ID" value="WOC52142.1"/>
    <property type="molecule type" value="Genomic_DNA"/>
</dbReference>
<organism evidence="1 2">
    <name type="scientific">Bergeyella porcorum</name>
    <dbReference type="NCBI Taxonomy" id="1735111"/>
    <lineage>
        <taxon>Bacteria</taxon>
        <taxon>Pseudomonadati</taxon>
        <taxon>Bacteroidota</taxon>
        <taxon>Flavobacteriia</taxon>
        <taxon>Flavobacteriales</taxon>
        <taxon>Weeksellaceae</taxon>
        <taxon>Bergeyella</taxon>
    </lineage>
</organism>
<gene>
    <name evidence="1" type="ORF">BPO_1495</name>
</gene>
<dbReference type="Proteomes" id="UP001432059">
    <property type="component" value="Chromosome"/>
</dbReference>
<name>A0AAU0F1T3_9FLAO</name>
<dbReference type="AlphaFoldDB" id="A0AAU0F1T3"/>
<sequence length="46" mass="5188">MLNYAQQQALTIDGLKIYGEKAERVGVVSFHFGECRDCFGYGMILD</sequence>
<dbReference type="KEGG" id="bpor:BPO_1495"/>
<evidence type="ECO:0000313" key="1">
    <source>
        <dbReference type="EMBL" id="WOC52142.1"/>
    </source>
</evidence>
<accession>A0AAU0F1T3</accession>
<reference evidence="1" key="1">
    <citation type="submission" date="2023-10" db="EMBL/GenBank/DDBJ databases">
        <title>Characterization and whole genome sequencing of a novel strain of Bergeyella porcorum QD2021 isolated from pig.</title>
        <authorList>
            <person name="Liu G."/>
            <person name="Chen C."/>
            <person name="Han X."/>
        </authorList>
    </citation>
    <scope>NUCLEOTIDE SEQUENCE</scope>
    <source>
        <strain evidence="1">QD2021</strain>
    </source>
</reference>
<keyword evidence="2" id="KW-1185">Reference proteome</keyword>
<protein>
    <submittedName>
        <fullName evidence="1">Uncharacterized protein</fullName>
    </submittedName>
</protein>
<evidence type="ECO:0000313" key="2">
    <source>
        <dbReference type="Proteomes" id="UP001432059"/>
    </source>
</evidence>
<proteinExistence type="predicted"/>